<dbReference type="Proteomes" id="UP000199025">
    <property type="component" value="Unassembled WGS sequence"/>
</dbReference>
<evidence type="ECO:0008006" key="4">
    <source>
        <dbReference type="Google" id="ProtNLM"/>
    </source>
</evidence>
<feature type="transmembrane region" description="Helical" evidence="1">
    <location>
        <begin position="342"/>
        <end position="363"/>
    </location>
</feature>
<dbReference type="EMBL" id="FORP01000007">
    <property type="protein sequence ID" value="SFJ64955.1"/>
    <property type="molecule type" value="Genomic_DNA"/>
</dbReference>
<proteinExistence type="predicted"/>
<reference evidence="2 3" key="1">
    <citation type="submission" date="2016-10" db="EMBL/GenBank/DDBJ databases">
        <authorList>
            <person name="de Groot N.N."/>
        </authorList>
    </citation>
    <scope>NUCLEOTIDE SEQUENCE [LARGE SCALE GENOMIC DNA]</scope>
    <source>
        <strain evidence="2 3">DSM 44468</strain>
    </source>
</reference>
<evidence type="ECO:0000313" key="3">
    <source>
        <dbReference type="Proteomes" id="UP000199025"/>
    </source>
</evidence>
<feature type="transmembrane region" description="Helical" evidence="1">
    <location>
        <begin position="707"/>
        <end position="728"/>
    </location>
</feature>
<feature type="transmembrane region" description="Helical" evidence="1">
    <location>
        <begin position="242"/>
        <end position="261"/>
    </location>
</feature>
<keyword evidence="3" id="KW-1185">Reference proteome</keyword>
<dbReference type="AlphaFoldDB" id="A0A1I3T1Z9"/>
<feature type="transmembrane region" description="Helical" evidence="1">
    <location>
        <begin position="318"/>
        <end position="335"/>
    </location>
</feature>
<name>A0A1I3T1Z9_9PSEU</name>
<gene>
    <name evidence="2" type="ORF">SAMN05421835_107100</name>
</gene>
<keyword evidence="1" id="KW-1133">Transmembrane helix</keyword>
<feature type="transmembrane region" description="Helical" evidence="1">
    <location>
        <begin position="423"/>
        <end position="443"/>
    </location>
</feature>
<organism evidence="2 3">
    <name type="scientific">Amycolatopsis sacchari</name>
    <dbReference type="NCBI Taxonomy" id="115433"/>
    <lineage>
        <taxon>Bacteria</taxon>
        <taxon>Bacillati</taxon>
        <taxon>Actinomycetota</taxon>
        <taxon>Actinomycetes</taxon>
        <taxon>Pseudonocardiales</taxon>
        <taxon>Pseudonocardiaceae</taxon>
        <taxon>Amycolatopsis</taxon>
    </lineage>
</organism>
<feature type="transmembrane region" description="Helical" evidence="1">
    <location>
        <begin position="153"/>
        <end position="173"/>
    </location>
</feature>
<feature type="transmembrane region" description="Helical" evidence="1">
    <location>
        <begin position="450"/>
        <end position="468"/>
    </location>
</feature>
<accession>A0A1I3T1Z9</accession>
<dbReference type="STRING" id="115433.SAMN05421835_107100"/>
<keyword evidence="1" id="KW-0812">Transmembrane</keyword>
<evidence type="ECO:0000256" key="1">
    <source>
        <dbReference type="SAM" id="Phobius"/>
    </source>
</evidence>
<feature type="transmembrane region" description="Helical" evidence="1">
    <location>
        <begin position="399"/>
        <end position="417"/>
    </location>
</feature>
<feature type="transmembrane region" description="Helical" evidence="1">
    <location>
        <begin position="375"/>
        <end position="392"/>
    </location>
</feature>
<keyword evidence="1" id="KW-0472">Membrane</keyword>
<feature type="transmembrane region" description="Helical" evidence="1">
    <location>
        <begin position="30"/>
        <end position="50"/>
    </location>
</feature>
<evidence type="ECO:0000313" key="2">
    <source>
        <dbReference type="EMBL" id="SFJ64955.1"/>
    </source>
</evidence>
<feature type="transmembrane region" description="Helical" evidence="1">
    <location>
        <begin position="119"/>
        <end position="141"/>
    </location>
</feature>
<protein>
    <recommendedName>
        <fullName evidence="4">Membrane protein YfhO</fullName>
    </recommendedName>
</protein>
<sequence>MGLDAEVGNATALSHTTEAPAPRSRRVPEWLVVLAVGAVAVVGFSIPYWLQPRFFFVGDNPESFVPLWHHLGTQLRAGHWPMMDAAGWYGGNYAAEGEYAMWNPVELLGYVVVSLFDNLAAASAVVNVAFLALLSMAAYLLCREYGAARVPSVVLGLAMPAGGFTLFYAAAGWPAELMALTWLAWFWWAARRHVRGALNPLVPFAFGALAITTGNPYAALGIAIVSTGIIVELALRRRFRPIAHLVLIGLCVAAAAFPAFLPLQLVLPVTDRQGLAMISNDMFQVPHLGDLLTSSAPTYLPGIVNWDGAVRETLPSTYFAWFAVPLLPWVRFGALRRAARPLTSVAVICGIYFLLVLGPSNLWLFRWPIRLIEHLYLGVAVLVAVLLSAGLARDHVRRRAVASACLVLVAGYLSTALSPEISWLHLLATVAVLALVAAAVVVHRRYGPRPFGAVLLAGTVAIMAYQTGNLPVKAAPTAEGPVSVSQIREGAVTMRGTVLQLADQTPVRTEDYANGDLLFGNENILRGHETINHYSGISFAKFNTALCMTYKGEVCPDAFRRLWQPDADTGVPPVDALRVQTLVLQRHLLPEAADQPPPPGWQVAARDAVRTVWTRSAPPYPGRVSWASPGTEVLDSRSQPEQEAVTYRAQPGGGRILFARLNWPGYTATVDGAAVPVREDATGLIVLDVPPGEHRVDLSFREPGLRAAAWVFGAATVVALAHAAVWWWRRSRLRGPRRTSQLPSPPT</sequence>